<accession>A0A4V3EAF5</accession>
<dbReference type="Gene3D" id="3.90.550.10">
    <property type="entry name" value="Spore Coat Polysaccharide Biosynthesis Protein SpsA, Chain A"/>
    <property type="match status" value="1"/>
</dbReference>
<dbReference type="CDD" id="cd00761">
    <property type="entry name" value="Glyco_tranf_GTA_type"/>
    <property type="match status" value="1"/>
</dbReference>
<proteinExistence type="predicted"/>
<sequence length="353" mass="39486">MIPAPRLSVVIPLRDVAPYLPTLIATLRRTEGRAVELLFVDDHSRDATPEIAAAALDSFPNARLLHLDATTGLSAGRNRGLDEATAPVVTFLDGDDWIAPGYLDEAVDLFERRNVDVMRVDHTRVTGTRRQVVRNPVGVRGAPVDPRDHVLPVHRASVVEFPTAWGGFYRRGFLLDRRLRFAEELLTAEDRDWWWRVLLADGRMSFEDLNGYRYRRGVATSLTQIGDARQLHYFDSLERSLAAVSADRDADRFLPKLWRGYLAIILSQHRRGARLTPAARQEQRRRTASVLARVPSHLLHRTLIQMAGSDVEELRSLGLVVPNPETLQLGKRRALADVVPDVDPDAAAGGAAR</sequence>
<dbReference type="InterPro" id="IPR001173">
    <property type="entry name" value="Glyco_trans_2-like"/>
</dbReference>
<dbReference type="SUPFAM" id="SSF53448">
    <property type="entry name" value="Nucleotide-diphospho-sugar transferases"/>
    <property type="match status" value="1"/>
</dbReference>
<dbReference type="EMBL" id="SOAM01000004">
    <property type="protein sequence ID" value="TDS75084.1"/>
    <property type="molecule type" value="Genomic_DNA"/>
</dbReference>
<dbReference type="PANTHER" id="PTHR43685:SF2">
    <property type="entry name" value="GLYCOSYLTRANSFERASE 2-LIKE DOMAIN-CONTAINING PROTEIN"/>
    <property type="match status" value="1"/>
</dbReference>
<dbReference type="InterPro" id="IPR029044">
    <property type="entry name" value="Nucleotide-diphossugar_trans"/>
</dbReference>
<evidence type="ECO:0000313" key="2">
    <source>
        <dbReference type="EMBL" id="TDS75084.1"/>
    </source>
</evidence>
<dbReference type="Pfam" id="PF00535">
    <property type="entry name" value="Glycos_transf_2"/>
    <property type="match status" value="1"/>
</dbReference>
<dbReference type="InterPro" id="IPR050834">
    <property type="entry name" value="Glycosyltransf_2"/>
</dbReference>
<evidence type="ECO:0000259" key="1">
    <source>
        <dbReference type="Pfam" id="PF00535"/>
    </source>
</evidence>
<dbReference type="Proteomes" id="UP000295344">
    <property type="component" value="Unassembled WGS sequence"/>
</dbReference>
<reference evidence="2 3" key="1">
    <citation type="submission" date="2019-03" db="EMBL/GenBank/DDBJ databases">
        <title>Genomic Encyclopedia of Archaeal and Bacterial Type Strains, Phase II (KMG-II): from individual species to whole genera.</title>
        <authorList>
            <person name="Goeker M."/>
        </authorList>
    </citation>
    <scope>NUCLEOTIDE SEQUENCE [LARGE SCALE GENOMIC DNA]</scope>
    <source>
        <strain evidence="2 3">DSM 24782</strain>
    </source>
</reference>
<evidence type="ECO:0000313" key="3">
    <source>
        <dbReference type="Proteomes" id="UP000295344"/>
    </source>
</evidence>
<gene>
    <name evidence="2" type="ORF">CLV52_3611</name>
</gene>
<organism evidence="2 3">
    <name type="scientific">Amnibacterium kyonggiense</name>
    <dbReference type="NCBI Taxonomy" id="595671"/>
    <lineage>
        <taxon>Bacteria</taxon>
        <taxon>Bacillati</taxon>
        <taxon>Actinomycetota</taxon>
        <taxon>Actinomycetes</taxon>
        <taxon>Micrococcales</taxon>
        <taxon>Microbacteriaceae</taxon>
        <taxon>Amnibacterium</taxon>
    </lineage>
</organism>
<keyword evidence="3" id="KW-1185">Reference proteome</keyword>
<feature type="domain" description="Glycosyltransferase 2-like" evidence="1">
    <location>
        <begin position="8"/>
        <end position="130"/>
    </location>
</feature>
<protein>
    <submittedName>
        <fullName evidence="2">Glycosyltransferase involved in cell wall biosynthesis</fullName>
    </submittedName>
</protein>
<dbReference type="GO" id="GO:0016740">
    <property type="term" value="F:transferase activity"/>
    <property type="evidence" value="ECO:0007669"/>
    <property type="project" value="UniProtKB-KW"/>
</dbReference>
<keyword evidence="2" id="KW-0808">Transferase</keyword>
<dbReference type="PANTHER" id="PTHR43685">
    <property type="entry name" value="GLYCOSYLTRANSFERASE"/>
    <property type="match status" value="1"/>
</dbReference>
<comment type="caution">
    <text evidence="2">The sequence shown here is derived from an EMBL/GenBank/DDBJ whole genome shotgun (WGS) entry which is preliminary data.</text>
</comment>
<dbReference type="AlphaFoldDB" id="A0A4V3EAF5"/>
<name>A0A4V3EAF5_9MICO</name>